<name>A0ABN2QIS1_9PSEU</name>
<dbReference type="RefSeq" id="WP_344416571.1">
    <property type="nucleotide sequence ID" value="NZ_BAAANN010000007.1"/>
</dbReference>
<reference evidence="1 2" key="1">
    <citation type="journal article" date="2019" name="Int. J. Syst. Evol. Microbiol.">
        <title>The Global Catalogue of Microorganisms (GCM) 10K type strain sequencing project: providing services to taxonomists for standard genome sequencing and annotation.</title>
        <authorList>
            <consortium name="The Broad Institute Genomics Platform"/>
            <consortium name="The Broad Institute Genome Sequencing Center for Infectious Disease"/>
            <person name="Wu L."/>
            <person name="Ma J."/>
        </authorList>
    </citation>
    <scope>NUCLEOTIDE SEQUENCE [LARGE SCALE GENOMIC DNA]</scope>
    <source>
        <strain evidence="1 2">JCM 14545</strain>
    </source>
</reference>
<dbReference type="PANTHER" id="PTHR44656:SF7">
    <property type="entry name" value="DEHYDROGENASE_REDUCTASE SDR FAMILY MEMBER 12"/>
    <property type="match status" value="1"/>
</dbReference>
<dbReference type="SUPFAM" id="SSF51735">
    <property type="entry name" value="NAD(P)-binding Rossmann-fold domains"/>
    <property type="match status" value="1"/>
</dbReference>
<dbReference type="PRINTS" id="PR00081">
    <property type="entry name" value="GDHRDH"/>
</dbReference>
<evidence type="ECO:0000313" key="2">
    <source>
        <dbReference type="Proteomes" id="UP001501116"/>
    </source>
</evidence>
<protein>
    <submittedName>
        <fullName evidence="1">Oxidoreductase</fullName>
    </submittedName>
</protein>
<keyword evidence="2" id="KW-1185">Reference proteome</keyword>
<gene>
    <name evidence="1" type="ORF">GCM10009754_23010</name>
</gene>
<accession>A0ABN2QIS1</accession>
<comment type="caution">
    <text evidence="1">The sequence shown here is derived from an EMBL/GenBank/DDBJ whole genome shotgun (WGS) entry which is preliminary data.</text>
</comment>
<organism evidence="1 2">
    <name type="scientific">Amycolatopsis minnesotensis</name>
    <dbReference type="NCBI Taxonomy" id="337894"/>
    <lineage>
        <taxon>Bacteria</taxon>
        <taxon>Bacillati</taxon>
        <taxon>Actinomycetota</taxon>
        <taxon>Actinomycetes</taxon>
        <taxon>Pseudonocardiales</taxon>
        <taxon>Pseudonocardiaceae</taxon>
        <taxon>Amycolatopsis</taxon>
    </lineage>
</organism>
<dbReference type="InterPro" id="IPR002347">
    <property type="entry name" value="SDR_fam"/>
</dbReference>
<sequence>MAAKLADALADRLIVPGYSKLGFLLRRGGWEDLPANALRGKRAIVTGAGSGLGKATAAGLAGLGAAVHLVVRDAAKGAVARDEIAERVPGAELTVDVCDVSSAGSVRAFAAGFLAGHDALDVLVHNAGVLPPERRETPDGDEITLATHVLGPFLLTGLLAGALRGSGDGRVVFVSSGGMYRAKLRDDDPQYTVGEYRGATAYARTKRMQVVLAGLWDRELDGVAVHSMHPGWASTPGVTDSLPRFAKLMAPLLRSAEQGADTVVWLAAVPGGRAGGRLWHDRAPRPPHYLSSTRESRAQRERLWAYCVERTGYSPAPF</sequence>
<dbReference type="Pfam" id="PF00106">
    <property type="entry name" value="adh_short"/>
    <property type="match status" value="1"/>
</dbReference>
<dbReference type="InterPro" id="IPR036291">
    <property type="entry name" value="NAD(P)-bd_dom_sf"/>
</dbReference>
<dbReference type="Proteomes" id="UP001501116">
    <property type="component" value="Unassembled WGS sequence"/>
</dbReference>
<proteinExistence type="predicted"/>
<evidence type="ECO:0000313" key="1">
    <source>
        <dbReference type="EMBL" id="GAA1953225.1"/>
    </source>
</evidence>
<dbReference type="Gene3D" id="3.40.50.720">
    <property type="entry name" value="NAD(P)-binding Rossmann-like Domain"/>
    <property type="match status" value="1"/>
</dbReference>
<dbReference type="EMBL" id="BAAANN010000007">
    <property type="protein sequence ID" value="GAA1953225.1"/>
    <property type="molecule type" value="Genomic_DNA"/>
</dbReference>
<dbReference type="InterPro" id="IPR052992">
    <property type="entry name" value="SDR_member_12"/>
</dbReference>
<dbReference type="PANTHER" id="PTHR44656">
    <property type="entry name" value="DEHYDROGENASE/REDUCTASE SDR FAMILY MEMBER 12"/>
    <property type="match status" value="1"/>
</dbReference>